<dbReference type="SUPFAM" id="SSF51230">
    <property type="entry name" value="Single hybrid motif"/>
    <property type="match status" value="1"/>
</dbReference>
<comment type="cofactor">
    <cofactor evidence="1 6">
        <name>(R)-lipoate</name>
        <dbReference type="ChEBI" id="CHEBI:83088"/>
    </cofactor>
</comment>
<dbReference type="GO" id="GO:0006086">
    <property type="term" value="P:pyruvate decarboxylation to acetyl-CoA"/>
    <property type="evidence" value="ECO:0007669"/>
    <property type="project" value="InterPro"/>
</dbReference>
<sequence>MANVELMPKLGMTMAEGVILRWIKKEGDRVEQGEPLLEIQTDKVNIEEESSYSGVLLKILAPEGATVPINEPIAIIGEEGEDVEKILSGIGKSSQSGQLESENRETEKAEVKGAELKGIKESVREERHVQTDKPRATPVARKIAKENKLDLKEVVGSGPKGRIQRADVEKYLKEIEVKPAITAKPEEISGRVPLTGMRGIIADKMQKSMNTAPHFYVTMEIDMSEVLTLRERLNGKLKDVKISLNTILIKASATAIKGFPIVNAYVEENSIVMKEGINIGLAVALEDGLIVPVVKDADKKGLSEIAREERALVEKARNGKLMPDEYSGGSFTISNLGMFDVTRFTAIINQPEVAILAVGMVREVPVVVNGEIVIRPIMEATLSSDHRVIDGAVAARFLKRIKEILEDPIQMIV</sequence>
<keyword evidence="5 6" id="KW-0012">Acyltransferase</keyword>
<dbReference type="RefSeq" id="WP_149545635.1">
    <property type="nucleotide sequence ID" value="NZ_VTPS01000013.1"/>
</dbReference>
<evidence type="ECO:0000313" key="11">
    <source>
        <dbReference type="Proteomes" id="UP000322976"/>
    </source>
</evidence>
<keyword evidence="11" id="KW-1185">Reference proteome</keyword>
<name>A0A5D8QAI7_9THEO</name>
<feature type="compositionally biased region" description="Polar residues" evidence="7">
    <location>
        <begin position="91"/>
        <end position="100"/>
    </location>
</feature>
<dbReference type="PROSITE" id="PS51826">
    <property type="entry name" value="PSBD"/>
    <property type="match status" value="1"/>
</dbReference>
<dbReference type="GO" id="GO:0045254">
    <property type="term" value="C:pyruvate dehydrogenase complex"/>
    <property type="evidence" value="ECO:0007669"/>
    <property type="project" value="InterPro"/>
</dbReference>
<feature type="domain" description="Lipoyl-binding" evidence="8">
    <location>
        <begin position="2"/>
        <end position="77"/>
    </location>
</feature>
<dbReference type="Gene3D" id="4.10.320.10">
    <property type="entry name" value="E3-binding domain"/>
    <property type="match status" value="1"/>
</dbReference>
<gene>
    <name evidence="10" type="ORF">FWJ32_09055</name>
</gene>
<evidence type="ECO:0000313" key="10">
    <source>
        <dbReference type="EMBL" id="TZE81482.1"/>
    </source>
</evidence>
<evidence type="ECO:0000256" key="2">
    <source>
        <dbReference type="ARBA" id="ARBA00007317"/>
    </source>
</evidence>
<dbReference type="InterPro" id="IPR023213">
    <property type="entry name" value="CAT-like_dom_sf"/>
</dbReference>
<dbReference type="CDD" id="cd06849">
    <property type="entry name" value="lipoyl_domain"/>
    <property type="match status" value="1"/>
</dbReference>
<evidence type="ECO:0000256" key="5">
    <source>
        <dbReference type="ARBA" id="ARBA00023315"/>
    </source>
</evidence>
<dbReference type="GO" id="GO:0016746">
    <property type="term" value="F:acyltransferase activity"/>
    <property type="evidence" value="ECO:0007669"/>
    <property type="project" value="UniProtKB-KW"/>
</dbReference>
<dbReference type="EC" id="2.3.1.-" evidence="6"/>
<dbReference type="Pfam" id="PF02817">
    <property type="entry name" value="E3_binding"/>
    <property type="match status" value="1"/>
</dbReference>
<dbReference type="InterPro" id="IPR045257">
    <property type="entry name" value="E2/Pdx1"/>
</dbReference>
<proteinExistence type="inferred from homology"/>
<dbReference type="PANTHER" id="PTHR23151">
    <property type="entry name" value="DIHYDROLIPOAMIDE ACETYL/SUCCINYL-TRANSFERASE-RELATED"/>
    <property type="match status" value="1"/>
</dbReference>
<dbReference type="Proteomes" id="UP000322976">
    <property type="component" value="Unassembled WGS sequence"/>
</dbReference>
<feature type="region of interest" description="Disordered" evidence="7">
    <location>
        <begin position="90"/>
        <end position="112"/>
    </location>
</feature>
<comment type="similarity">
    <text evidence="2 6">Belongs to the 2-oxoacid dehydrogenase family.</text>
</comment>
<dbReference type="Pfam" id="PF00198">
    <property type="entry name" value="2-oxoacid_dh"/>
    <property type="match status" value="1"/>
</dbReference>
<dbReference type="InterPro" id="IPR000089">
    <property type="entry name" value="Biotin_lipoyl"/>
</dbReference>
<dbReference type="PROSITE" id="PS50968">
    <property type="entry name" value="BIOTINYL_LIPOYL"/>
    <property type="match status" value="1"/>
</dbReference>
<evidence type="ECO:0000259" key="9">
    <source>
        <dbReference type="PROSITE" id="PS51826"/>
    </source>
</evidence>
<dbReference type="InterPro" id="IPR011053">
    <property type="entry name" value="Single_hybrid_motif"/>
</dbReference>
<dbReference type="InterPro" id="IPR036625">
    <property type="entry name" value="E3-bd_dom_sf"/>
</dbReference>
<evidence type="ECO:0000256" key="6">
    <source>
        <dbReference type="RuleBase" id="RU003423"/>
    </source>
</evidence>
<evidence type="ECO:0000256" key="7">
    <source>
        <dbReference type="SAM" id="MobiDB-lite"/>
    </source>
</evidence>
<dbReference type="Pfam" id="PF00364">
    <property type="entry name" value="Biotin_lipoyl"/>
    <property type="match status" value="1"/>
</dbReference>
<dbReference type="SUPFAM" id="SSF47005">
    <property type="entry name" value="Peripheral subunit-binding domain of 2-oxo acid dehydrogenase complex"/>
    <property type="match status" value="1"/>
</dbReference>
<feature type="compositionally biased region" description="Basic and acidic residues" evidence="7">
    <location>
        <begin position="101"/>
        <end position="112"/>
    </location>
</feature>
<evidence type="ECO:0000259" key="8">
    <source>
        <dbReference type="PROSITE" id="PS50968"/>
    </source>
</evidence>
<keyword evidence="3 6" id="KW-0808">Transferase</keyword>
<reference evidence="10 11" key="1">
    <citation type="submission" date="2019-08" db="EMBL/GenBank/DDBJ databases">
        <title>Calorimonas adulescens gen. nov., sp. nov., an anaerobic thermophilic bacterium from Sakhalin hot spring.</title>
        <authorList>
            <person name="Khomyakova M.A."/>
            <person name="Merkel A.Y."/>
            <person name="Novikov A."/>
            <person name="Bonch-Osmolovskaya E.A."/>
            <person name="Slobodkin A.I."/>
        </authorList>
    </citation>
    <scope>NUCLEOTIDE SEQUENCE [LARGE SCALE GENOMIC DNA]</scope>
    <source>
        <strain evidence="10 11">A05MB</strain>
    </source>
</reference>
<dbReference type="InterPro" id="IPR001078">
    <property type="entry name" value="2-oxoacid_DH_actylTfrase"/>
</dbReference>
<dbReference type="Gene3D" id="3.30.559.10">
    <property type="entry name" value="Chloramphenicol acetyltransferase-like domain"/>
    <property type="match status" value="1"/>
</dbReference>
<dbReference type="EMBL" id="VTPS01000013">
    <property type="protein sequence ID" value="TZE81482.1"/>
    <property type="molecule type" value="Genomic_DNA"/>
</dbReference>
<protein>
    <recommendedName>
        <fullName evidence="6">Dihydrolipoamide acetyltransferase component of pyruvate dehydrogenase complex</fullName>
        <ecNumber evidence="6">2.3.1.-</ecNumber>
    </recommendedName>
</protein>
<feature type="domain" description="Peripheral subunit-binding (PSBD)" evidence="9">
    <location>
        <begin position="135"/>
        <end position="172"/>
    </location>
</feature>
<comment type="caution">
    <text evidence="10">The sequence shown here is derived from an EMBL/GenBank/DDBJ whole genome shotgun (WGS) entry which is preliminary data.</text>
</comment>
<evidence type="ECO:0000256" key="3">
    <source>
        <dbReference type="ARBA" id="ARBA00022679"/>
    </source>
</evidence>
<dbReference type="Gene3D" id="2.40.50.100">
    <property type="match status" value="1"/>
</dbReference>
<keyword evidence="4 6" id="KW-0450">Lipoyl</keyword>
<dbReference type="PANTHER" id="PTHR23151:SF90">
    <property type="entry name" value="DIHYDROLIPOYLLYSINE-RESIDUE ACETYLTRANSFERASE COMPONENT OF PYRUVATE DEHYDROGENASE COMPLEX, MITOCHONDRIAL-RELATED"/>
    <property type="match status" value="1"/>
</dbReference>
<dbReference type="FunFam" id="3.30.559.10:FF:000007">
    <property type="entry name" value="Dihydrolipoamide acetyltransferase component of pyruvate dehydrogenase complex"/>
    <property type="match status" value="1"/>
</dbReference>
<evidence type="ECO:0000256" key="4">
    <source>
        <dbReference type="ARBA" id="ARBA00022823"/>
    </source>
</evidence>
<organism evidence="10 11">
    <name type="scientific">Calorimonas adulescens</name>
    <dbReference type="NCBI Taxonomy" id="2606906"/>
    <lineage>
        <taxon>Bacteria</taxon>
        <taxon>Bacillati</taxon>
        <taxon>Bacillota</taxon>
        <taxon>Clostridia</taxon>
        <taxon>Thermoanaerobacterales</taxon>
        <taxon>Thermoanaerobacteraceae</taxon>
        <taxon>Calorimonas</taxon>
    </lineage>
</organism>
<accession>A0A5D8QAI7</accession>
<dbReference type="AlphaFoldDB" id="A0A5D8QAI7"/>
<evidence type="ECO:0000256" key="1">
    <source>
        <dbReference type="ARBA" id="ARBA00001938"/>
    </source>
</evidence>
<dbReference type="SUPFAM" id="SSF52777">
    <property type="entry name" value="CoA-dependent acyltransferases"/>
    <property type="match status" value="1"/>
</dbReference>
<dbReference type="InterPro" id="IPR004167">
    <property type="entry name" value="PSBD"/>
</dbReference>